<dbReference type="WBParaSite" id="ACAC_0000520501-mRNA-1">
    <property type="protein sequence ID" value="ACAC_0000520501-mRNA-1"/>
    <property type="gene ID" value="ACAC_0000520501"/>
</dbReference>
<evidence type="ECO:0000259" key="1">
    <source>
        <dbReference type="Pfam" id="PF20908"/>
    </source>
</evidence>
<dbReference type="STRING" id="6313.A0A0K0D560"/>
<reference evidence="3" key="1">
    <citation type="submission" date="2012-09" db="EMBL/GenBank/DDBJ databases">
        <authorList>
            <person name="Martin A.A."/>
        </authorList>
    </citation>
    <scope>NUCLEOTIDE SEQUENCE</scope>
</reference>
<dbReference type="AlphaFoldDB" id="A0A0K0D560"/>
<feature type="domain" description="UFSP2 second" evidence="1">
    <location>
        <begin position="187"/>
        <end position="316"/>
    </location>
</feature>
<evidence type="ECO:0000313" key="4">
    <source>
        <dbReference type="WBParaSite" id="ACAC_0000520501-mRNA-1"/>
    </source>
</evidence>
<organism evidence="3 4">
    <name type="scientific">Angiostrongylus cantonensis</name>
    <name type="common">Rat lungworm</name>
    <dbReference type="NCBI Taxonomy" id="6313"/>
    <lineage>
        <taxon>Eukaryota</taxon>
        <taxon>Metazoa</taxon>
        <taxon>Ecdysozoa</taxon>
        <taxon>Nematoda</taxon>
        <taxon>Chromadorea</taxon>
        <taxon>Rhabditida</taxon>
        <taxon>Rhabditina</taxon>
        <taxon>Rhabditomorpha</taxon>
        <taxon>Strongyloidea</taxon>
        <taxon>Metastrongylidae</taxon>
        <taxon>Angiostrongylus</taxon>
    </lineage>
</organism>
<evidence type="ECO:0000313" key="3">
    <source>
        <dbReference type="Proteomes" id="UP000035642"/>
    </source>
</evidence>
<accession>A0A0K0D560</accession>
<proteinExistence type="predicted"/>
<name>A0A0K0D560_ANGCA</name>
<dbReference type="Proteomes" id="UP000035642">
    <property type="component" value="Unassembled WGS sequence"/>
</dbReference>
<dbReference type="InterPro" id="IPR049387">
    <property type="entry name" value="UFSP2-like_2nd"/>
</dbReference>
<keyword evidence="3" id="KW-1185">Reference proteome</keyword>
<feature type="domain" description="UFSP N-terminal MPN" evidence="2">
    <location>
        <begin position="33"/>
        <end position="88"/>
    </location>
</feature>
<sequence>MVYEMCTLSDFHLPVGIWDNAFIININGSSTHYIQHLGSSSKEHVKLVGNVRVEGEDAPLIGNGFTIATTRDVLENADSTTFLTQNDLLRHGSVIPDGLSVRIQVEFSCALRSGSESADLRNAAEKFTASLDRFTFARADKGILLRKNMDKTTLDNERPLDKFSFGALQYKDFIQLQAFRCLAFSSSTRDDRKMVPIVRITRDATSYFCILTTLDITVPAVFEDSSQVLYGHMVEGIRRKVTAMIYMMTDGFKNQQKMIPTVSQVFLPPGWSSLLHLQMLMSDEIEQHSARVRLHKLFNLPLSMPCIRSSQAITFAPTRLLRSPHIHINNCEFHHSPRAMLNVFFLFLFKFLQ</sequence>
<protein>
    <submittedName>
        <fullName evidence="4">Uncharacterized protein</fullName>
    </submittedName>
</protein>
<dbReference type="InterPro" id="IPR054308">
    <property type="entry name" value="UFSP_MPN"/>
</dbReference>
<evidence type="ECO:0000259" key="2">
    <source>
        <dbReference type="Pfam" id="PF22084"/>
    </source>
</evidence>
<dbReference type="Pfam" id="PF22084">
    <property type="entry name" value="UfSP_MPN_N"/>
    <property type="match status" value="1"/>
</dbReference>
<dbReference type="Pfam" id="PF20908">
    <property type="entry name" value="UfSP2_N"/>
    <property type="match status" value="1"/>
</dbReference>
<reference evidence="4" key="2">
    <citation type="submission" date="2017-02" db="UniProtKB">
        <authorList>
            <consortium name="WormBaseParasite"/>
        </authorList>
    </citation>
    <scope>IDENTIFICATION</scope>
</reference>